<reference evidence="1 2" key="1">
    <citation type="journal article" date="2016" name="Nat. Commun.">
        <title>Thousands of microbial genomes shed light on interconnected biogeochemical processes in an aquifer system.</title>
        <authorList>
            <person name="Anantharaman K."/>
            <person name="Brown C.T."/>
            <person name="Hug L.A."/>
            <person name="Sharon I."/>
            <person name="Castelle C.J."/>
            <person name="Probst A.J."/>
            <person name="Thomas B.C."/>
            <person name="Singh A."/>
            <person name="Wilkins M.J."/>
            <person name="Karaoz U."/>
            <person name="Brodie E.L."/>
            <person name="Williams K.H."/>
            <person name="Hubbard S.S."/>
            <person name="Banfield J.F."/>
        </authorList>
    </citation>
    <scope>NUCLEOTIDE SEQUENCE [LARGE SCALE GENOMIC DNA]</scope>
</reference>
<organism evidence="1 2">
    <name type="scientific">Candidatus Vogelbacteria bacterium RIFOXYD1_FULL_51_18</name>
    <dbReference type="NCBI Taxonomy" id="1802440"/>
    <lineage>
        <taxon>Bacteria</taxon>
        <taxon>Candidatus Vogeliibacteriota</taxon>
    </lineage>
</organism>
<dbReference type="Proteomes" id="UP000177090">
    <property type="component" value="Unassembled WGS sequence"/>
</dbReference>
<protein>
    <submittedName>
        <fullName evidence="1">Uncharacterized protein</fullName>
    </submittedName>
</protein>
<dbReference type="EMBL" id="MHTL01000018">
    <property type="protein sequence ID" value="OHA60010.1"/>
    <property type="molecule type" value="Genomic_DNA"/>
</dbReference>
<name>A0A1G2QHE9_9BACT</name>
<dbReference type="AlphaFoldDB" id="A0A1G2QHE9"/>
<comment type="caution">
    <text evidence="1">The sequence shown here is derived from an EMBL/GenBank/DDBJ whole genome shotgun (WGS) entry which is preliminary data.</text>
</comment>
<accession>A0A1G2QHE9</accession>
<sequence length="449" mass="50773">MHRIELIGRWPLDMPSGLQVRVEEIIAWKISHNPAWYPQPGRTLVLVGDDPNYKLKVKGAGFYNPSNISFSGARRTTVPVPEGMVPMPPLQQVFKRDLIHADPSNTPPHLMESVHSTFAPIGGMTLDAAMNDQLMFSQLTATGLPSNRPLVSYKYHELFLDEKPMGVSVSQLPANALSITPYHLYLAWHQPVVSRESLEFLRAYSGKDQFSLENPVHRLEVLAKLAFVAGKLLLQFSTRAGLYRFSGSPDNWNVRFDLNAPLFFSDVDTSRTLPTIASTQWGWEVLRNLISAIHQWVYFFMPCLTYEESGYSAQLLRDGSRDFVRAMLSGFFAESGEDAIEKITRKIWRFLDVPLAKVSREIRIGLRSGEYALQRHYPRPVFYFVMLNLLSELIQGSELQRVFTGSDTSLNEIRSYVDMSSQHPSHAQMFPGYSPSKTSALIAEILAIS</sequence>
<evidence type="ECO:0000313" key="1">
    <source>
        <dbReference type="EMBL" id="OHA60010.1"/>
    </source>
</evidence>
<evidence type="ECO:0000313" key="2">
    <source>
        <dbReference type="Proteomes" id="UP000177090"/>
    </source>
</evidence>
<proteinExistence type="predicted"/>
<gene>
    <name evidence="1" type="ORF">A2569_01670</name>
</gene>